<dbReference type="AlphaFoldDB" id="A0A1H5WNF5"/>
<keyword evidence="7" id="KW-0732">Signal</keyword>
<proteinExistence type="inferred from homology"/>
<protein>
    <recommendedName>
        <fullName evidence="3">adenosine deaminase</fullName>
        <ecNumber evidence="3">3.5.4.4</ecNumber>
    </recommendedName>
</protein>
<evidence type="ECO:0000313" key="10">
    <source>
        <dbReference type="Proteomes" id="UP000236728"/>
    </source>
</evidence>
<dbReference type="Pfam" id="PF00962">
    <property type="entry name" value="A_deaminase"/>
    <property type="match status" value="1"/>
</dbReference>
<keyword evidence="4" id="KW-0479">Metal-binding</keyword>
<keyword evidence="6" id="KW-0862">Zinc</keyword>
<comment type="cofactor">
    <cofactor evidence="1">
        <name>Zn(2+)</name>
        <dbReference type="ChEBI" id="CHEBI:29105"/>
    </cofactor>
</comment>
<organism evidence="9 10">
    <name type="scientific">Bryocella elongata</name>
    <dbReference type="NCBI Taxonomy" id="863522"/>
    <lineage>
        <taxon>Bacteria</taxon>
        <taxon>Pseudomonadati</taxon>
        <taxon>Acidobacteriota</taxon>
        <taxon>Terriglobia</taxon>
        <taxon>Terriglobales</taxon>
        <taxon>Acidobacteriaceae</taxon>
        <taxon>Bryocella</taxon>
    </lineage>
</organism>
<feature type="signal peptide" evidence="7">
    <location>
        <begin position="1"/>
        <end position="29"/>
    </location>
</feature>
<dbReference type="EMBL" id="FNVA01000002">
    <property type="protein sequence ID" value="SEG00537.1"/>
    <property type="molecule type" value="Genomic_DNA"/>
</dbReference>
<evidence type="ECO:0000256" key="6">
    <source>
        <dbReference type="ARBA" id="ARBA00022833"/>
    </source>
</evidence>
<name>A0A1H5WNF5_9BACT</name>
<dbReference type="PANTHER" id="PTHR11409:SF43">
    <property type="entry name" value="ADENOSINE DEAMINASE"/>
    <property type="match status" value="1"/>
</dbReference>
<dbReference type="InterPro" id="IPR001365">
    <property type="entry name" value="A_deaminase_dom"/>
</dbReference>
<evidence type="ECO:0000256" key="7">
    <source>
        <dbReference type="SAM" id="SignalP"/>
    </source>
</evidence>
<dbReference type="RefSeq" id="WP_103932555.1">
    <property type="nucleotide sequence ID" value="NZ_FNVA01000002.1"/>
</dbReference>
<feature type="domain" description="Adenosine deaminase" evidence="8">
    <location>
        <begin position="281"/>
        <end position="493"/>
    </location>
</feature>
<dbReference type="GO" id="GO:0046103">
    <property type="term" value="P:inosine biosynthetic process"/>
    <property type="evidence" value="ECO:0007669"/>
    <property type="project" value="TreeGrafter"/>
</dbReference>
<comment type="similarity">
    <text evidence="2">Belongs to the metallo-dependent hydrolases superfamily. Adenosine and AMP deaminases family.</text>
</comment>
<keyword evidence="5" id="KW-0378">Hydrolase</keyword>
<reference evidence="9 10" key="1">
    <citation type="submission" date="2016-10" db="EMBL/GenBank/DDBJ databases">
        <authorList>
            <person name="de Groot N.N."/>
        </authorList>
    </citation>
    <scope>NUCLEOTIDE SEQUENCE [LARGE SCALE GENOMIC DNA]</scope>
    <source>
        <strain evidence="9 10">DSM 22489</strain>
    </source>
</reference>
<evidence type="ECO:0000259" key="8">
    <source>
        <dbReference type="Pfam" id="PF00962"/>
    </source>
</evidence>
<dbReference type="SUPFAM" id="SSF51556">
    <property type="entry name" value="Metallo-dependent hydrolases"/>
    <property type="match status" value="1"/>
</dbReference>
<feature type="chain" id="PRO_5009288505" description="adenosine deaminase" evidence="7">
    <location>
        <begin position="30"/>
        <end position="552"/>
    </location>
</feature>
<dbReference type="GO" id="GO:0004000">
    <property type="term" value="F:adenosine deaminase activity"/>
    <property type="evidence" value="ECO:0007669"/>
    <property type="project" value="UniProtKB-ARBA"/>
</dbReference>
<evidence type="ECO:0000256" key="5">
    <source>
        <dbReference type="ARBA" id="ARBA00022801"/>
    </source>
</evidence>
<evidence type="ECO:0000313" key="9">
    <source>
        <dbReference type="EMBL" id="SEG00537.1"/>
    </source>
</evidence>
<dbReference type="GO" id="GO:0046872">
    <property type="term" value="F:metal ion binding"/>
    <property type="evidence" value="ECO:0007669"/>
    <property type="project" value="UniProtKB-KW"/>
</dbReference>
<dbReference type="GO" id="GO:0043103">
    <property type="term" value="P:hypoxanthine salvage"/>
    <property type="evidence" value="ECO:0007669"/>
    <property type="project" value="TreeGrafter"/>
</dbReference>
<sequence>MTNARYVRPLFSLASFGLCLAMAATPAHAQAGSPELKAARAMEAARKAGPGELYAFLKPFPKGADLHMHLSGAIYAETFIAEAAQQGACVTVVEKGKPPAPVGQDAVKFVAPEKPGLCPKETVPAADAMKNQELYDNLVDSFSMRAFVPTQGINGHDQFFSTFSRFGGMQDERGAWLDEVASRAASQNEQYLEIMDTPPFKHAAGLGYKIGWPAGAEKSITREQLAELREKLLAGGLRDEVQADIAQYKGELAKRNEIEHCGEATGLLANAGFKIVSAYEGDCEIKIHFLFQVLRAFPPQQVFAQTLLGFEAASADPEDIVGINFVQPEDAYLAMRDYELQMEMLDYLHSVYPNVKVSLHAGEIAPGLVPPDGLSFHIREAIDKGHALRIGHGIDVLYEDNSAALLKQMAKQHVMVEINLTSNDGILGIKGDAHPLHAYMAAHVPWALSTDDEGVNRSDLTHEYMKGVMEQGLTYAQLKQSARTALEHAFLHGESLWAAPDDFTHRRSVCVAAISAKSLPSGACKEFLDANEKASEQWDLERRFAAFEAQVQ</sequence>
<dbReference type="OrthoDB" id="105475at2"/>
<dbReference type="GO" id="GO:0005829">
    <property type="term" value="C:cytosol"/>
    <property type="evidence" value="ECO:0007669"/>
    <property type="project" value="TreeGrafter"/>
</dbReference>
<evidence type="ECO:0000256" key="4">
    <source>
        <dbReference type="ARBA" id="ARBA00022723"/>
    </source>
</evidence>
<accession>A0A1H5WNF5</accession>
<dbReference type="InterPro" id="IPR006330">
    <property type="entry name" value="Ado/ade_deaminase"/>
</dbReference>
<evidence type="ECO:0000256" key="3">
    <source>
        <dbReference type="ARBA" id="ARBA00012784"/>
    </source>
</evidence>
<dbReference type="GO" id="GO:0006154">
    <property type="term" value="P:adenosine catabolic process"/>
    <property type="evidence" value="ECO:0007669"/>
    <property type="project" value="TreeGrafter"/>
</dbReference>
<dbReference type="Proteomes" id="UP000236728">
    <property type="component" value="Unassembled WGS sequence"/>
</dbReference>
<gene>
    <name evidence="9" type="ORF">SAMN05421819_1650</name>
</gene>
<dbReference type="InterPro" id="IPR032466">
    <property type="entry name" value="Metal_Hydrolase"/>
</dbReference>
<dbReference type="PANTHER" id="PTHR11409">
    <property type="entry name" value="ADENOSINE DEAMINASE"/>
    <property type="match status" value="1"/>
</dbReference>
<evidence type="ECO:0000256" key="2">
    <source>
        <dbReference type="ARBA" id="ARBA00006676"/>
    </source>
</evidence>
<keyword evidence="10" id="KW-1185">Reference proteome</keyword>
<dbReference type="Gene3D" id="3.20.20.140">
    <property type="entry name" value="Metal-dependent hydrolases"/>
    <property type="match status" value="1"/>
</dbReference>
<dbReference type="EC" id="3.5.4.4" evidence="3"/>
<evidence type="ECO:0000256" key="1">
    <source>
        <dbReference type="ARBA" id="ARBA00001947"/>
    </source>
</evidence>